<sequence>MRYTVALLSAGLLNACCSDNVLESQSLPQQPQLIQLEKSAPNPAPVATHNSAQLFAEYQQLFTQTHIDPLTEYIERYEQDSVHQQAIIKVKAERERRCEQAQQQATDLAKNAENLQTLTARYQRSCPQLIATFASQITPTTPTTAVTTPIATESAPIATPTPIVDKKSSTVETTPAQLLATKTETNTNTIITNPPAISETSEKDTITPNPNHEVASPPVIKETCEALYNASRFQDVINTCQSQADAGDKQAQFYLGASYLKTEKTEVAFNWLEKAAKGGHVEAQYQIGQLFYIGKGVKQDHDKALEWFKSAAQQGHPQAQFMLENI</sequence>
<feature type="region of interest" description="Disordered" evidence="2">
    <location>
        <begin position="189"/>
        <end position="216"/>
    </location>
</feature>
<gene>
    <name evidence="3" type="ORF">BegalDRAFT_1636</name>
</gene>
<dbReference type="InterPro" id="IPR006597">
    <property type="entry name" value="Sel1-like"/>
</dbReference>
<dbReference type="EMBL" id="JH600070">
    <property type="protein sequence ID" value="EIJ42515.1"/>
    <property type="molecule type" value="Genomic_DNA"/>
</dbReference>
<dbReference type="OrthoDB" id="1442375at2"/>
<accession>I3CFX2</accession>
<dbReference type="Pfam" id="PF08238">
    <property type="entry name" value="Sel1"/>
    <property type="match status" value="2"/>
</dbReference>
<name>I3CFX2_9GAMM</name>
<dbReference type="InterPro" id="IPR011990">
    <property type="entry name" value="TPR-like_helical_dom_sf"/>
</dbReference>
<dbReference type="Proteomes" id="UP000005744">
    <property type="component" value="Unassembled WGS sequence"/>
</dbReference>
<evidence type="ECO:0000313" key="4">
    <source>
        <dbReference type="Proteomes" id="UP000005744"/>
    </source>
</evidence>
<keyword evidence="1" id="KW-0175">Coiled coil</keyword>
<dbReference type="HOGENOM" id="CLU_851703_0_0_6"/>
<dbReference type="PANTHER" id="PTHR11102:SF160">
    <property type="entry name" value="ERAD-ASSOCIATED E3 UBIQUITIN-PROTEIN LIGASE COMPONENT HRD3"/>
    <property type="match status" value="1"/>
</dbReference>
<dbReference type="PANTHER" id="PTHR11102">
    <property type="entry name" value="SEL-1-LIKE PROTEIN"/>
    <property type="match status" value="1"/>
</dbReference>
<dbReference type="STRING" id="395493.BegalDRAFT_1636"/>
<dbReference type="SUPFAM" id="SSF81901">
    <property type="entry name" value="HCP-like"/>
    <property type="match status" value="1"/>
</dbReference>
<dbReference type="RefSeq" id="WP_002685525.1">
    <property type="nucleotide sequence ID" value="NZ_JH600070.1"/>
</dbReference>
<dbReference type="SMART" id="SM00671">
    <property type="entry name" value="SEL1"/>
    <property type="match status" value="2"/>
</dbReference>
<feature type="coiled-coil region" evidence="1">
    <location>
        <begin position="91"/>
        <end position="118"/>
    </location>
</feature>
<dbReference type="AlphaFoldDB" id="I3CFX2"/>
<dbReference type="InterPro" id="IPR050767">
    <property type="entry name" value="Sel1_AlgK"/>
</dbReference>
<evidence type="ECO:0000313" key="3">
    <source>
        <dbReference type="EMBL" id="EIJ42515.1"/>
    </source>
</evidence>
<proteinExistence type="predicted"/>
<dbReference type="eggNOG" id="COG0790">
    <property type="taxonomic scope" value="Bacteria"/>
</dbReference>
<reference evidence="3 4" key="1">
    <citation type="submission" date="2011-11" db="EMBL/GenBank/DDBJ databases">
        <title>Improved High-Quality Draft sequence of Beggiatoa alba B18lD.</title>
        <authorList>
            <consortium name="US DOE Joint Genome Institute"/>
            <person name="Lucas S."/>
            <person name="Han J."/>
            <person name="Lapidus A."/>
            <person name="Cheng J.-F."/>
            <person name="Goodwin L."/>
            <person name="Pitluck S."/>
            <person name="Peters L."/>
            <person name="Mikhailova N."/>
            <person name="Held B."/>
            <person name="Detter J.C."/>
            <person name="Han C."/>
            <person name="Tapia R."/>
            <person name="Land M."/>
            <person name="Hauser L."/>
            <person name="Kyrpides N."/>
            <person name="Ivanova N."/>
            <person name="Pagani I."/>
            <person name="Samuel K."/>
            <person name="Teske A."/>
            <person name="Mueller J."/>
            <person name="Woyke T."/>
        </authorList>
    </citation>
    <scope>NUCLEOTIDE SEQUENCE [LARGE SCALE GENOMIC DNA]</scope>
    <source>
        <strain evidence="3 4">B18LD</strain>
    </source>
</reference>
<dbReference type="Gene3D" id="1.25.40.10">
    <property type="entry name" value="Tetratricopeptide repeat domain"/>
    <property type="match status" value="1"/>
</dbReference>
<protein>
    <submittedName>
        <fullName evidence="3">Sel1 repeat protein</fullName>
    </submittedName>
</protein>
<evidence type="ECO:0000256" key="1">
    <source>
        <dbReference type="SAM" id="Coils"/>
    </source>
</evidence>
<keyword evidence="4" id="KW-1185">Reference proteome</keyword>
<evidence type="ECO:0000256" key="2">
    <source>
        <dbReference type="SAM" id="MobiDB-lite"/>
    </source>
</evidence>
<organism evidence="3 4">
    <name type="scientific">Beggiatoa alba B18LD</name>
    <dbReference type="NCBI Taxonomy" id="395493"/>
    <lineage>
        <taxon>Bacteria</taxon>
        <taxon>Pseudomonadati</taxon>
        <taxon>Pseudomonadota</taxon>
        <taxon>Gammaproteobacteria</taxon>
        <taxon>Thiotrichales</taxon>
        <taxon>Thiotrichaceae</taxon>
        <taxon>Beggiatoa</taxon>
    </lineage>
</organism>